<accession>A0A7D5TM54</accession>
<organism evidence="3 4">
    <name type="scientific">Halosimplex rubrum</name>
    <dbReference type="NCBI Taxonomy" id="869889"/>
    <lineage>
        <taxon>Archaea</taxon>
        <taxon>Methanobacteriati</taxon>
        <taxon>Methanobacteriota</taxon>
        <taxon>Stenosarchaea group</taxon>
        <taxon>Halobacteria</taxon>
        <taxon>Halobacteriales</taxon>
        <taxon>Haloarculaceae</taxon>
        <taxon>Halosimplex</taxon>
    </lineage>
</organism>
<evidence type="ECO:0000256" key="1">
    <source>
        <dbReference type="SAM" id="MobiDB-lite"/>
    </source>
</evidence>
<proteinExistence type="predicted"/>
<dbReference type="SUPFAM" id="SSF69075">
    <property type="entry name" value="Glutamyl tRNA-reductase dimerization domain"/>
    <property type="match status" value="1"/>
</dbReference>
<reference evidence="3 4" key="1">
    <citation type="submission" date="2020-07" db="EMBL/GenBank/DDBJ databases">
        <title>Halosimplex pelagicum sp. nov. and Halosimplex rubrum sp. nov., isolated from salted brown alga Laminaria, and emended description of the genus Halosimplex.</title>
        <authorList>
            <person name="Cui H."/>
        </authorList>
    </citation>
    <scope>NUCLEOTIDE SEQUENCE [LARGE SCALE GENOMIC DNA]</scope>
    <source>
        <strain evidence="3 4">R27</strain>
    </source>
</reference>
<name>A0A7D5TM54_9EURY</name>
<dbReference type="GO" id="GO:0008883">
    <property type="term" value="F:glutamyl-tRNA reductase activity"/>
    <property type="evidence" value="ECO:0007669"/>
    <property type="project" value="InterPro"/>
</dbReference>
<feature type="domain" description="Tetrapyrrole biosynthesis glutamyl-tRNA reductase dimerisation" evidence="2">
    <location>
        <begin position="43"/>
        <end position="123"/>
    </location>
</feature>
<dbReference type="GO" id="GO:0050661">
    <property type="term" value="F:NADP binding"/>
    <property type="evidence" value="ECO:0007669"/>
    <property type="project" value="InterPro"/>
</dbReference>
<dbReference type="InterPro" id="IPR036453">
    <property type="entry name" value="GluRdtase_dimer_dom_sf"/>
</dbReference>
<dbReference type="InterPro" id="IPR015896">
    <property type="entry name" value="4pyrrol_synth_GluRdtase_dimer"/>
</dbReference>
<dbReference type="OrthoDB" id="240027at2157"/>
<dbReference type="KEGG" id="hrr:HZS55_12410"/>
<keyword evidence="4" id="KW-1185">Reference proteome</keyword>
<feature type="region of interest" description="Disordered" evidence="1">
    <location>
        <begin position="1"/>
        <end position="56"/>
    </location>
</feature>
<evidence type="ECO:0000313" key="4">
    <source>
        <dbReference type="Proteomes" id="UP000509667"/>
    </source>
</evidence>
<protein>
    <recommendedName>
        <fullName evidence="2">Tetrapyrrole biosynthesis glutamyl-tRNA reductase dimerisation domain-containing protein</fullName>
    </recommendedName>
</protein>
<dbReference type="Pfam" id="PF00745">
    <property type="entry name" value="GlutR_dimer"/>
    <property type="match status" value="1"/>
</dbReference>
<sequence length="124" mass="12762">MTGVSSAPTVDHGEPGPDDDTAAEDPDRAADGTAAEAPDPETALTSIRERGAAVRDREVETALAKLDARGSLSAADREAVEVLADRVVARLLSAPERSLRTAADGGDGEHDPETVETALALFGE</sequence>
<dbReference type="RefSeq" id="WP_179907974.1">
    <property type="nucleotide sequence ID" value="NZ_CP058910.1"/>
</dbReference>
<dbReference type="Proteomes" id="UP000509667">
    <property type="component" value="Chromosome"/>
</dbReference>
<dbReference type="EMBL" id="CP058910">
    <property type="protein sequence ID" value="QLH78052.1"/>
    <property type="molecule type" value="Genomic_DNA"/>
</dbReference>
<evidence type="ECO:0000259" key="2">
    <source>
        <dbReference type="Pfam" id="PF00745"/>
    </source>
</evidence>
<gene>
    <name evidence="3" type="ORF">HZS55_12410</name>
</gene>
<dbReference type="GO" id="GO:0033014">
    <property type="term" value="P:tetrapyrrole biosynthetic process"/>
    <property type="evidence" value="ECO:0007669"/>
    <property type="project" value="InterPro"/>
</dbReference>
<dbReference type="AlphaFoldDB" id="A0A7D5TM54"/>
<evidence type="ECO:0000313" key="3">
    <source>
        <dbReference type="EMBL" id="QLH78052.1"/>
    </source>
</evidence>
<feature type="compositionally biased region" description="Basic and acidic residues" evidence="1">
    <location>
        <begin position="47"/>
        <end position="56"/>
    </location>
</feature>
<dbReference type="GeneID" id="56078679"/>